<evidence type="ECO:0000313" key="2">
    <source>
        <dbReference type="EMBL" id="BAX80254.1"/>
    </source>
</evidence>
<dbReference type="AlphaFoldDB" id="A0A1Y1CIU8"/>
<dbReference type="EMBL" id="AP018042">
    <property type="protein sequence ID" value="BAX80254.1"/>
    <property type="molecule type" value="Genomic_DNA"/>
</dbReference>
<gene>
    <name evidence="2" type="ORF">ALGA_1895</name>
</gene>
<dbReference type="PROSITE" id="PS51257">
    <property type="entry name" value="PROKAR_LIPOPROTEIN"/>
    <property type="match status" value="1"/>
</dbReference>
<organism evidence="2 3">
    <name type="scientific">Labilibaculum antarcticum</name>
    <dbReference type="NCBI Taxonomy" id="1717717"/>
    <lineage>
        <taxon>Bacteria</taxon>
        <taxon>Pseudomonadati</taxon>
        <taxon>Bacteroidota</taxon>
        <taxon>Bacteroidia</taxon>
        <taxon>Marinilabiliales</taxon>
        <taxon>Marinifilaceae</taxon>
        <taxon>Labilibaculum</taxon>
    </lineage>
</organism>
<evidence type="ECO:0000313" key="3">
    <source>
        <dbReference type="Proteomes" id="UP000218267"/>
    </source>
</evidence>
<keyword evidence="3" id="KW-1185">Reference proteome</keyword>
<name>A0A1Y1CIU8_9BACT</name>
<dbReference type="OrthoDB" id="597123at2"/>
<sequence>MKRIIIALLIVPLFISCNQKELKQLREQNQQLTVMAQEKDSSINQFIGSLNEIEENLELIKQKENIIAVNSENPNQSQKQKIASDLISINNLVEQNKLKIENLDKKLNNSWYQNSKLRKLTDRLKTELDTKEGEVIVLNDKVGKLNIEVDNLNGQVGELSGTVLALNTENEIKTKVIENTTTELNTAFYAFGTSKELEEKNIITKDGGFIGIGKTEILNKDFNTSEFEKIDITKVTTIPVIGKKISFVTNHPSSSYKVEGVETVEGITILDPVEFWKSSKYLVITVR</sequence>
<dbReference type="KEGG" id="mbas:ALGA_1895"/>
<protein>
    <submittedName>
        <fullName evidence="2">Uncharacterized protein</fullName>
    </submittedName>
</protein>
<evidence type="ECO:0000256" key="1">
    <source>
        <dbReference type="SAM" id="Coils"/>
    </source>
</evidence>
<proteinExistence type="predicted"/>
<keyword evidence="1" id="KW-0175">Coiled coil</keyword>
<accession>A0A1Y1CIU8</accession>
<reference evidence="2 3" key="1">
    <citation type="journal article" date="2018" name="Mar. Genomics">
        <title>Complete genome sequence of Marinifilaceae bacterium strain SPP2, isolated from the Antarctic marine sediment.</title>
        <authorList>
            <person name="Watanabe M."/>
            <person name="Kojima H."/>
            <person name="Fukui M."/>
        </authorList>
    </citation>
    <scope>NUCLEOTIDE SEQUENCE [LARGE SCALE GENOMIC DNA]</scope>
    <source>
        <strain evidence="2 3">SPP2</strain>
    </source>
</reference>
<feature type="coiled-coil region" evidence="1">
    <location>
        <begin position="15"/>
        <end position="63"/>
    </location>
</feature>
<dbReference type="RefSeq" id="WP_096429116.1">
    <property type="nucleotide sequence ID" value="NZ_AP018042.1"/>
</dbReference>
<reference evidence="3" key="2">
    <citation type="journal article" date="2020" name="Antonie Van Leeuwenhoek">
        <title>Labilibaculum antarcticum sp. nov., a novel facultative anaerobic, psychrotorelant bacterium isolated from marine sediment of Antarctica.</title>
        <authorList>
            <person name="Watanabe M."/>
            <person name="Kojima H."/>
            <person name="Fukui M."/>
        </authorList>
    </citation>
    <scope>NUCLEOTIDE SEQUENCE [LARGE SCALE GENOMIC DNA]</scope>
    <source>
        <strain evidence="3">SPP2</strain>
    </source>
</reference>
<dbReference type="Proteomes" id="UP000218267">
    <property type="component" value="Chromosome"/>
</dbReference>